<accession>A0A8H2NMQ6</accession>
<dbReference type="CDD" id="cd03025">
    <property type="entry name" value="DsbA_FrnE_like"/>
    <property type="match status" value="1"/>
</dbReference>
<dbReference type="InterPro" id="IPR001853">
    <property type="entry name" value="DSBA-like_thioredoxin_dom"/>
</dbReference>
<organism evidence="2 3">
    <name type="scientific">Pseudomonas fluorescens</name>
    <dbReference type="NCBI Taxonomy" id="294"/>
    <lineage>
        <taxon>Bacteria</taxon>
        <taxon>Pseudomonadati</taxon>
        <taxon>Pseudomonadota</taxon>
        <taxon>Gammaproteobacteria</taxon>
        <taxon>Pseudomonadales</taxon>
        <taxon>Pseudomonadaceae</taxon>
        <taxon>Pseudomonas</taxon>
    </lineage>
</organism>
<dbReference type="Pfam" id="PF01323">
    <property type="entry name" value="DSBA"/>
    <property type="match status" value="1"/>
</dbReference>
<evidence type="ECO:0000259" key="1">
    <source>
        <dbReference type="Pfam" id="PF01323"/>
    </source>
</evidence>
<dbReference type="SUPFAM" id="SSF52833">
    <property type="entry name" value="Thioredoxin-like"/>
    <property type="match status" value="1"/>
</dbReference>
<dbReference type="AlphaFoldDB" id="A0A8H2NMQ6"/>
<sequence>MILHYIYDPLCGWCYGAKPLVQAAQAVLPVIAHGGGMMTGANRQKVSPQLRNYVMPHDRRIAEYSGQPFGEAYFEGLLRDHTAVFDSAPPIAAVLAAEQMTGRGLELLGRLQSAHYVEGARIADESVLFELVHGMGLDREAFEKAFRAADTEGHIRNSRALLAKVGGQGFPTLALEHNDQFTLIDIGPWLGKPQAFAQWLGQSLPDQGSSISAAACGLEGCVD</sequence>
<name>A0A8H2NMQ6_PSEFL</name>
<evidence type="ECO:0000313" key="3">
    <source>
        <dbReference type="Proteomes" id="UP000325723"/>
    </source>
</evidence>
<dbReference type="Gene3D" id="3.40.30.10">
    <property type="entry name" value="Glutaredoxin"/>
    <property type="match status" value="1"/>
</dbReference>
<protein>
    <recommendedName>
        <fullName evidence="1">DSBA-like thioredoxin domain-containing protein</fullName>
    </recommendedName>
</protein>
<dbReference type="EMBL" id="CABVIE010000001">
    <property type="protein sequence ID" value="VVO52418.1"/>
    <property type="molecule type" value="Genomic_DNA"/>
</dbReference>
<dbReference type="RefSeq" id="WP_150756825.1">
    <property type="nucleotide sequence ID" value="NZ_CABVIE010000001.1"/>
</dbReference>
<dbReference type="GO" id="GO:0016491">
    <property type="term" value="F:oxidoreductase activity"/>
    <property type="evidence" value="ECO:0007669"/>
    <property type="project" value="InterPro"/>
</dbReference>
<evidence type="ECO:0000313" key="2">
    <source>
        <dbReference type="EMBL" id="VVO52418.1"/>
    </source>
</evidence>
<gene>
    <name evidence="2" type="ORF">PS900_00367</name>
</gene>
<dbReference type="InterPro" id="IPR036249">
    <property type="entry name" value="Thioredoxin-like_sf"/>
</dbReference>
<feature type="domain" description="DSBA-like thioredoxin" evidence="1">
    <location>
        <begin position="7"/>
        <end position="180"/>
    </location>
</feature>
<reference evidence="2 3" key="1">
    <citation type="submission" date="2019-09" db="EMBL/GenBank/DDBJ databases">
        <authorList>
            <person name="Chandra G."/>
            <person name="Truman W A."/>
        </authorList>
    </citation>
    <scope>NUCLEOTIDE SEQUENCE [LARGE SCALE GENOMIC DNA]</scope>
    <source>
        <strain evidence="2">PS900</strain>
    </source>
</reference>
<proteinExistence type="predicted"/>
<dbReference type="Proteomes" id="UP000325723">
    <property type="component" value="Unassembled WGS sequence"/>
</dbReference>
<comment type="caution">
    <text evidence="2">The sequence shown here is derived from an EMBL/GenBank/DDBJ whole genome shotgun (WGS) entry which is preliminary data.</text>
</comment>
<dbReference type="PANTHER" id="PTHR13887:SF51">
    <property type="entry name" value="DSBA FAMILY PROTEIN"/>
    <property type="match status" value="1"/>
</dbReference>
<dbReference type="PANTHER" id="PTHR13887">
    <property type="entry name" value="GLUTATHIONE S-TRANSFERASE KAPPA"/>
    <property type="match status" value="1"/>
</dbReference>